<organism evidence="3 5">
    <name type="scientific">Bacillus thuringiensis</name>
    <dbReference type="NCBI Taxonomy" id="1428"/>
    <lineage>
        <taxon>Bacteria</taxon>
        <taxon>Bacillati</taxon>
        <taxon>Bacillota</taxon>
        <taxon>Bacilli</taxon>
        <taxon>Bacillales</taxon>
        <taxon>Bacillaceae</taxon>
        <taxon>Bacillus</taxon>
        <taxon>Bacillus cereus group</taxon>
    </lineage>
</organism>
<dbReference type="Proteomes" id="UP000297630">
    <property type="component" value="Unassembled WGS sequence"/>
</dbReference>
<reference evidence="2 6" key="3">
    <citation type="submission" date="2020-05" db="EMBL/GenBank/DDBJ databases">
        <title>FDA dAtabase for Regulatory Grade micrObial Sequences (FDA-ARGOS): Supporting development and validation of Infectious Disease Dx tests.</title>
        <authorList>
            <person name="Nelson B."/>
            <person name="Plummer A."/>
            <person name="Tallon L."/>
            <person name="Sadzewicz L."/>
            <person name="Zhao X."/>
            <person name="Vavikolanu K."/>
            <person name="Mehta A."/>
            <person name="Aluvathingal J."/>
            <person name="Nadendla S."/>
            <person name="Myers T."/>
            <person name="Yan Y."/>
            <person name="Sichtig H."/>
        </authorList>
    </citation>
    <scope>NUCLEOTIDE SEQUENCE [LARGE SCALE GENOMIC DNA]</scope>
    <source>
        <strain evidence="2 6">FDAARGOS_795</strain>
    </source>
</reference>
<dbReference type="AlphaFoldDB" id="A0A0B5XAS1"/>
<reference evidence="1 4" key="1">
    <citation type="journal article" date="2015" name="Genome Announc.">
        <title>Complete genome sequences for 35 biothreat assay-relevant bacillus species.</title>
        <authorList>
            <person name="Johnson S.L."/>
            <person name="Daligault H.E."/>
            <person name="Davenport K.W."/>
            <person name="Jaissle J."/>
            <person name="Frey K.G."/>
            <person name="Ladner J.T."/>
            <person name="Broomall S.M."/>
            <person name="Bishop-Lilly K.A."/>
            <person name="Bruce D.C."/>
            <person name="Gibbons H.S."/>
            <person name="Coyne S.R."/>
            <person name="Lo C.C."/>
            <person name="Meincke L."/>
            <person name="Munk A.C."/>
            <person name="Koroleva G.I."/>
            <person name="Rosenzweig C.N."/>
            <person name="Palacios G.F."/>
            <person name="Redden C.L."/>
            <person name="Minogue T.D."/>
            <person name="Chain P.S."/>
        </authorList>
    </citation>
    <scope>NUCLEOTIDE SEQUENCE [LARGE SCALE GENOMIC DNA]</scope>
    <source>
        <strain evidence="1 4">HD1011</strain>
    </source>
</reference>
<evidence type="ECO:0000313" key="4">
    <source>
        <dbReference type="Proteomes" id="UP000031876"/>
    </source>
</evidence>
<dbReference type="EMBL" id="SCLP01000004">
    <property type="protein sequence ID" value="TFF46752.1"/>
    <property type="molecule type" value="Genomic_DNA"/>
</dbReference>
<dbReference type="InterPro" id="IPR025075">
    <property type="entry name" value="DUF3916"/>
</dbReference>
<proteinExistence type="predicted"/>
<name>A0A0B5XAS1_BACTU</name>
<dbReference type="RefSeq" id="WP_000544596.1">
    <property type="nucleotide sequence ID" value="NZ_CP009335.1"/>
</dbReference>
<evidence type="ECO:0000313" key="5">
    <source>
        <dbReference type="Proteomes" id="UP000297630"/>
    </source>
</evidence>
<evidence type="ECO:0000313" key="2">
    <source>
        <dbReference type="EMBL" id="QKH23188.1"/>
    </source>
</evidence>
<dbReference type="Proteomes" id="UP000031876">
    <property type="component" value="Chromosome"/>
</dbReference>
<dbReference type="EMBL" id="CP053980">
    <property type="protein sequence ID" value="QKH23188.1"/>
    <property type="molecule type" value="Genomic_DNA"/>
</dbReference>
<gene>
    <name evidence="1" type="ORF">BF38_4655</name>
    <name evidence="3" type="ORF">EQ803_11890</name>
    <name evidence="2" type="ORF">FOC89_03995</name>
</gene>
<evidence type="ECO:0000313" key="1">
    <source>
        <dbReference type="EMBL" id="AJG76802.1"/>
    </source>
</evidence>
<dbReference type="EMBL" id="CP009335">
    <property type="protein sequence ID" value="AJG76802.1"/>
    <property type="molecule type" value="Genomic_DNA"/>
</dbReference>
<reference evidence="3 5" key="2">
    <citation type="submission" date="2019-01" db="EMBL/GenBank/DDBJ databases">
        <title>Draft genome sequence of Bacillus sp. DPC6431.</title>
        <authorList>
            <person name="Arbulu S."/>
            <person name="Murphy K."/>
            <person name="O'Sullivan O."/>
            <person name="Rea M.C."/>
            <person name="Hill C."/>
            <person name="Ross R.P."/>
        </authorList>
    </citation>
    <scope>NUCLEOTIDE SEQUENCE [LARGE SCALE GENOMIC DNA]</scope>
    <source>
        <strain evidence="3 5">DPC6431</strain>
    </source>
</reference>
<dbReference type="Pfam" id="PF13079">
    <property type="entry name" value="DUF3916"/>
    <property type="match status" value="1"/>
</dbReference>
<evidence type="ECO:0000313" key="6">
    <source>
        <dbReference type="Proteomes" id="UP000501107"/>
    </source>
</evidence>
<dbReference type="KEGG" id="btw:BF38_4655"/>
<evidence type="ECO:0000313" key="3">
    <source>
        <dbReference type="EMBL" id="TFF46752.1"/>
    </source>
</evidence>
<protein>
    <submittedName>
        <fullName evidence="3">DUF3916 domain-containing protein</fullName>
    </submittedName>
</protein>
<accession>A0A0B5XAS1</accession>
<sequence>MHEKKIRGMKRKTNAMIKRIEEHTKMFPSTFYNDEYWYMPLPVSQDFIESHKTPRKVKRLCIQTLIDRVNHLIKIKPSDTHTYRVVALISIENLWRSQIIVFKNDDYFHNFFNRNNEFQKWILLSNEIDFWETWGISICPTPQMLRFQEVIYDEDTIDEKEIWFIGELS</sequence>
<dbReference type="Proteomes" id="UP000501107">
    <property type="component" value="Chromosome"/>
</dbReference>